<feature type="binding site" evidence="10">
    <location>
        <position position="312"/>
    </location>
    <ligand>
        <name>Zn(2+)</name>
        <dbReference type="ChEBI" id="CHEBI:29105"/>
        <note>catalytic</note>
    </ligand>
</feature>
<dbReference type="SUPFAM" id="SSF55486">
    <property type="entry name" value="Metalloproteases ('zincins'), catalytic domain"/>
    <property type="match status" value="1"/>
</dbReference>
<name>A0A133YEN5_9FIRM</name>
<keyword evidence="17" id="KW-1185">Reference proteome</keyword>
<accession>A0A133YEN5</accession>
<dbReference type="OrthoDB" id="9814383at2"/>
<comment type="similarity">
    <text evidence="2 12">Belongs to the peptidase M1 family.</text>
</comment>
<dbReference type="EMBL" id="LSCV01000011">
    <property type="protein sequence ID" value="KXB41656.1"/>
    <property type="molecule type" value="Genomic_DNA"/>
</dbReference>
<dbReference type="PATRIC" id="fig|1497955.3.peg.587"/>
<dbReference type="InterPro" id="IPR042097">
    <property type="entry name" value="Aminopeptidase_N-like_N_sf"/>
</dbReference>
<dbReference type="AlphaFoldDB" id="A0A133YEN5"/>
<dbReference type="InterPro" id="IPR024571">
    <property type="entry name" value="ERAP1-like_C_dom"/>
</dbReference>
<dbReference type="GO" id="GO:0016285">
    <property type="term" value="F:alanyl aminopeptidase activity"/>
    <property type="evidence" value="ECO:0007669"/>
    <property type="project" value="UniProtKB-EC"/>
</dbReference>
<dbReference type="Pfam" id="PF01433">
    <property type="entry name" value="Peptidase_M1"/>
    <property type="match status" value="1"/>
</dbReference>
<dbReference type="Gene3D" id="2.60.40.1910">
    <property type="match status" value="1"/>
</dbReference>
<evidence type="ECO:0000256" key="7">
    <source>
        <dbReference type="ARBA" id="ARBA00022833"/>
    </source>
</evidence>
<evidence type="ECO:0000256" key="10">
    <source>
        <dbReference type="PIRSR" id="PIRSR634016-3"/>
    </source>
</evidence>
<feature type="domain" description="Aminopeptidase N-like N-terminal" evidence="15">
    <location>
        <begin position="12"/>
        <end position="181"/>
    </location>
</feature>
<evidence type="ECO:0000256" key="8">
    <source>
        <dbReference type="ARBA" id="ARBA00023049"/>
    </source>
</evidence>
<dbReference type="GO" id="GO:0070006">
    <property type="term" value="F:metalloaminopeptidase activity"/>
    <property type="evidence" value="ECO:0007669"/>
    <property type="project" value="TreeGrafter"/>
</dbReference>
<dbReference type="PANTHER" id="PTHR11533">
    <property type="entry name" value="PROTEASE M1 ZINC METALLOPROTEASE"/>
    <property type="match status" value="1"/>
</dbReference>
<evidence type="ECO:0000313" key="16">
    <source>
        <dbReference type="EMBL" id="KXB41656.1"/>
    </source>
</evidence>
<dbReference type="InterPro" id="IPR001930">
    <property type="entry name" value="Peptidase_M1"/>
</dbReference>
<dbReference type="GO" id="GO:0006508">
    <property type="term" value="P:proteolysis"/>
    <property type="evidence" value="ECO:0007669"/>
    <property type="project" value="UniProtKB-KW"/>
</dbReference>
<organism evidence="16 17">
    <name type="scientific">Amygdalobacter nucleatus</name>
    <dbReference type="NCBI Taxonomy" id="3029274"/>
    <lineage>
        <taxon>Bacteria</taxon>
        <taxon>Bacillati</taxon>
        <taxon>Bacillota</taxon>
        <taxon>Clostridia</taxon>
        <taxon>Eubacteriales</taxon>
        <taxon>Oscillospiraceae</taxon>
        <taxon>Amygdalobacter</taxon>
    </lineage>
</organism>
<dbReference type="GO" id="GO:0043171">
    <property type="term" value="P:peptide catabolic process"/>
    <property type="evidence" value="ECO:0007669"/>
    <property type="project" value="TreeGrafter"/>
</dbReference>
<evidence type="ECO:0000259" key="15">
    <source>
        <dbReference type="Pfam" id="PF17900"/>
    </source>
</evidence>
<dbReference type="PANTHER" id="PTHR11533:SF174">
    <property type="entry name" value="PUROMYCIN-SENSITIVE AMINOPEPTIDASE-RELATED"/>
    <property type="match status" value="1"/>
</dbReference>
<keyword evidence="4 12" id="KW-0645">Protease</keyword>
<evidence type="ECO:0000259" key="13">
    <source>
        <dbReference type="Pfam" id="PF01433"/>
    </source>
</evidence>
<feature type="domain" description="Peptidase M1 membrane alanine aminopeptidase" evidence="13">
    <location>
        <begin position="217"/>
        <end position="435"/>
    </location>
</feature>
<evidence type="ECO:0000256" key="9">
    <source>
        <dbReference type="PIRSR" id="PIRSR634016-1"/>
    </source>
</evidence>
<dbReference type="InterPro" id="IPR014782">
    <property type="entry name" value="Peptidase_M1_dom"/>
</dbReference>
<comment type="caution">
    <text evidence="16">The sequence shown here is derived from an EMBL/GenBank/DDBJ whole genome shotgun (WGS) entry which is preliminary data.</text>
</comment>
<sequence>MAETKRLYDAFQPEHYDIFLDISRENKTINGNVQIQGHACTPTFELNQKFMHINSVKVNDKVVDFTFSDKTETVTINGKESGDISVFVEFSTELTDPMMGIYPSYYQIDGVKKQIVSTQFETTFARQAFPCVDEPLAKATFSLAIKYDEQPGETVIANQPEEKCVDGVHYFQETVRMSTYLIAFAFGDLQKKITHTKSGVEIGVFATKSHAPKELDFGLDIAKRCIEFYEDFYQTPYPLAQSYQLACPDFSAGAMENWGLVTYREGYLLLDPDNTTLSNKQLVAGVIAHELAHQWFGDLVTMKWWDNLWLNESFANMMEYVAVDALEPSWHAWENFHTSDVAAALRRDATDGVQSVHVMVNDPAEIDAIFDSAIVYAKGARLLVMVRALLGDEALCKGLKAYFAKHQYANAEGHDLWSALEEASSFEVGKIMDSWLEQPGYPVVEAKVENGQLVLSQEQFFIGEHKDAQRLWQIPIHCNYAEVPALMTTKTLNLGDYQALRAKNGKAFQLNIGNVSHFIVKYDATLQADLIKELANLDAISQLQVLQDNLLLAQSSSQPYANLIPLMEKLGNSKSNIVQTKLAQVTSNLMDFVTVDSAEEKALKAFIHKLTANSIERLGVMPKANESNDDSLARPVVLNLALYAENEQVIKALHEIYQANVNDIYNLPAAIRSAVLRNEMKQFGSKDLFDKFLKAYVETSDTQFRQHLRQALSASQDVEQLKKLISKFKQADVIKPQDVCSWYYGVLSNHKAQDLAFEWMKAEWPWLNKALCGDMSFSYFITATSNIFHTEAELKAFNDFFMPKLHEPGLEREIIMDSRAISSKVEMIKLNKESVLAALQ</sequence>
<dbReference type="Gene3D" id="2.60.40.1730">
    <property type="entry name" value="tricorn interacting facor f3 domain"/>
    <property type="match status" value="1"/>
</dbReference>
<comment type="catalytic activity">
    <reaction evidence="1">
        <text>Release of an N-terminal amino acid, Xaa-|-Yaa- from a peptide, amide or arylamide. Xaa is preferably Ala, but may be most amino acids including Pro (slow action). When a terminal hydrophobic residue is followed by a prolyl residue, the two may be released as an intact Xaa-Pro dipeptide.</text>
        <dbReference type="EC" id="3.4.11.2"/>
    </reaction>
</comment>
<dbReference type="GO" id="GO:0042277">
    <property type="term" value="F:peptide binding"/>
    <property type="evidence" value="ECO:0007669"/>
    <property type="project" value="TreeGrafter"/>
</dbReference>
<evidence type="ECO:0000256" key="6">
    <source>
        <dbReference type="ARBA" id="ARBA00022801"/>
    </source>
</evidence>
<feature type="binding site" evidence="10">
    <location>
        <position position="293"/>
    </location>
    <ligand>
        <name>Zn(2+)</name>
        <dbReference type="ChEBI" id="CHEBI:29105"/>
        <note>catalytic</note>
    </ligand>
</feature>
<dbReference type="PRINTS" id="PR00756">
    <property type="entry name" value="ALADIPTASE"/>
</dbReference>
<dbReference type="Gene3D" id="1.25.50.20">
    <property type="match status" value="1"/>
</dbReference>
<feature type="binding site" evidence="10">
    <location>
        <position position="289"/>
    </location>
    <ligand>
        <name>Zn(2+)</name>
        <dbReference type="ChEBI" id="CHEBI:29105"/>
        <note>catalytic</note>
    </ligand>
</feature>
<feature type="site" description="Transition state stabilizer" evidence="11">
    <location>
        <position position="376"/>
    </location>
</feature>
<dbReference type="GO" id="GO:0008270">
    <property type="term" value="F:zinc ion binding"/>
    <property type="evidence" value="ECO:0007669"/>
    <property type="project" value="UniProtKB-UniRule"/>
</dbReference>
<protein>
    <recommendedName>
        <fullName evidence="12">Aminopeptidase</fullName>
        <ecNumber evidence="12">3.4.11.-</ecNumber>
    </recommendedName>
</protein>
<evidence type="ECO:0000256" key="2">
    <source>
        <dbReference type="ARBA" id="ARBA00010136"/>
    </source>
</evidence>
<keyword evidence="6 12" id="KW-0378">Hydrolase</keyword>
<evidence type="ECO:0000256" key="1">
    <source>
        <dbReference type="ARBA" id="ARBA00000098"/>
    </source>
</evidence>
<comment type="cofactor">
    <cofactor evidence="10 12">
        <name>Zn(2+)</name>
        <dbReference type="ChEBI" id="CHEBI:29105"/>
    </cofactor>
    <text evidence="10 12">Binds 1 zinc ion per subunit.</text>
</comment>
<keyword evidence="3 12" id="KW-0031">Aminopeptidase</keyword>
<reference evidence="17" key="1">
    <citation type="submission" date="2016-01" db="EMBL/GenBank/DDBJ databases">
        <authorList>
            <person name="Mitreva M."/>
            <person name="Pepin K.H."/>
            <person name="Mihindukulasuriya K.A."/>
            <person name="Fulton R."/>
            <person name="Fronick C."/>
            <person name="O'Laughlin M."/>
            <person name="Miner T."/>
            <person name="Herter B."/>
            <person name="Rosa B.A."/>
            <person name="Cordes M."/>
            <person name="Tomlinson C."/>
            <person name="Wollam A."/>
            <person name="Palsikar V.B."/>
            <person name="Mardis E.R."/>
            <person name="Wilson R.K."/>
        </authorList>
    </citation>
    <scope>NUCLEOTIDE SEQUENCE [LARGE SCALE GENOMIC DNA]</scope>
    <source>
        <strain evidence="17">KA00274</strain>
    </source>
</reference>
<evidence type="ECO:0000256" key="4">
    <source>
        <dbReference type="ARBA" id="ARBA00022670"/>
    </source>
</evidence>
<dbReference type="InterPro" id="IPR050344">
    <property type="entry name" value="Peptidase_M1_aminopeptidases"/>
</dbReference>
<evidence type="ECO:0000256" key="5">
    <source>
        <dbReference type="ARBA" id="ARBA00022723"/>
    </source>
</evidence>
<gene>
    <name evidence="16" type="ORF">HMPREF1872_00607</name>
</gene>
<dbReference type="EC" id="3.4.11.-" evidence="12"/>
<dbReference type="RefSeq" id="WP_066713688.1">
    <property type="nucleotide sequence ID" value="NZ_JARFNM010000001.1"/>
</dbReference>
<keyword evidence="8 12" id="KW-0482">Metalloprotease</keyword>
<dbReference type="InterPro" id="IPR045357">
    <property type="entry name" value="Aminopeptidase_N-like_N"/>
</dbReference>
<evidence type="ECO:0000259" key="14">
    <source>
        <dbReference type="Pfam" id="PF11838"/>
    </source>
</evidence>
<dbReference type="SUPFAM" id="SSF63737">
    <property type="entry name" value="Leukotriene A4 hydrolase N-terminal domain"/>
    <property type="match status" value="1"/>
</dbReference>
<dbReference type="Pfam" id="PF17900">
    <property type="entry name" value="Peptidase_M1_N"/>
    <property type="match status" value="1"/>
</dbReference>
<proteinExistence type="inferred from homology"/>
<dbReference type="FunFam" id="1.10.390.10:FF:000013">
    <property type="entry name" value="Aminopeptidase N"/>
    <property type="match status" value="1"/>
</dbReference>
<feature type="domain" description="ERAP1-like C-terminal" evidence="14">
    <location>
        <begin position="509"/>
        <end position="814"/>
    </location>
</feature>
<keyword evidence="7 10" id="KW-0862">Zinc</keyword>
<evidence type="ECO:0000256" key="12">
    <source>
        <dbReference type="RuleBase" id="RU364040"/>
    </source>
</evidence>
<dbReference type="GO" id="GO:0005615">
    <property type="term" value="C:extracellular space"/>
    <property type="evidence" value="ECO:0007669"/>
    <property type="project" value="TreeGrafter"/>
</dbReference>
<dbReference type="STRING" id="1497955.HMPREF1872_00607"/>
<dbReference type="Pfam" id="PF11838">
    <property type="entry name" value="ERAP1_C"/>
    <property type="match status" value="1"/>
</dbReference>
<dbReference type="CDD" id="cd09601">
    <property type="entry name" value="M1_APN-Q_like"/>
    <property type="match status" value="1"/>
</dbReference>
<dbReference type="InterPro" id="IPR027268">
    <property type="entry name" value="Peptidase_M4/M1_CTD_sf"/>
</dbReference>
<dbReference type="GO" id="GO:0005737">
    <property type="term" value="C:cytoplasm"/>
    <property type="evidence" value="ECO:0007669"/>
    <property type="project" value="TreeGrafter"/>
</dbReference>
<dbReference type="Proteomes" id="UP000070080">
    <property type="component" value="Unassembled WGS sequence"/>
</dbReference>
<feature type="active site" description="Proton acceptor" evidence="9">
    <location>
        <position position="290"/>
    </location>
</feature>
<evidence type="ECO:0000256" key="3">
    <source>
        <dbReference type="ARBA" id="ARBA00022438"/>
    </source>
</evidence>
<evidence type="ECO:0000313" key="17">
    <source>
        <dbReference type="Proteomes" id="UP000070080"/>
    </source>
</evidence>
<keyword evidence="5 10" id="KW-0479">Metal-binding</keyword>
<evidence type="ECO:0000256" key="11">
    <source>
        <dbReference type="PIRSR" id="PIRSR634016-4"/>
    </source>
</evidence>
<dbReference type="InterPro" id="IPR034016">
    <property type="entry name" value="M1_APN-typ"/>
</dbReference>
<dbReference type="Gene3D" id="1.10.390.10">
    <property type="entry name" value="Neutral Protease Domain 2"/>
    <property type="match status" value="1"/>
</dbReference>
<dbReference type="GO" id="GO:0016020">
    <property type="term" value="C:membrane"/>
    <property type="evidence" value="ECO:0007669"/>
    <property type="project" value="TreeGrafter"/>
</dbReference>